<dbReference type="PANTHER" id="PTHR10039">
    <property type="entry name" value="AMELOGENIN"/>
    <property type="match status" value="1"/>
</dbReference>
<evidence type="ECO:0000313" key="6">
    <source>
        <dbReference type="Proteomes" id="UP000775872"/>
    </source>
</evidence>
<dbReference type="InterPro" id="IPR013087">
    <property type="entry name" value="Znf_C2H2_type"/>
</dbReference>
<keyword evidence="2" id="KW-0479">Metal-binding</keyword>
<dbReference type="Proteomes" id="UP000775872">
    <property type="component" value="Unassembled WGS sequence"/>
</dbReference>
<accession>A0A9P0E7U6</accession>
<dbReference type="Pfam" id="PF24809">
    <property type="entry name" value="DUF7708"/>
    <property type="match status" value="1"/>
</dbReference>
<reference evidence="5 6" key="2">
    <citation type="submission" date="2021-10" db="EMBL/GenBank/DDBJ databases">
        <authorList>
            <person name="Piombo E."/>
        </authorList>
    </citation>
    <scope>NUCLEOTIDE SEQUENCE [LARGE SCALE GENOMIC DNA]</scope>
</reference>
<dbReference type="Gene3D" id="3.30.160.60">
    <property type="entry name" value="Classic Zinc Finger"/>
    <property type="match status" value="1"/>
</dbReference>
<dbReference type="Pfam" id="PF22939">
    <property type="entry name" value="WHD_GPIID"/>
    <property type="match status" value="1"/>
</dbReference>
<evidence type="ECO:0000259" key="4">
    <source>
        <dbReference type="PROSITE" id="PS50837"/>
    </source>
</evidence>
<dbReference type="EMBL" id="CABFOC020000014">
    <property type="protein sequence ID" value="CAH0046236.1"/>
    <property type="molecule type" value="Genomic_DNA"/>
</dbReference>
<feature type="domain" description="C2H2-type" evidence="3">
    <location>
        <begin position="900"/>
        <end position="927"/>
    </location>
</feature>
<dbReference type="SUPFAM" id="SSF52540">
    <property type="entry name" value="P-loop containing nucleoside triphosphate hydrolases"/>
    <property type="match status" value="1"/>
</dbReference>
<gene>
    <name evidence="5" type="ORF">CSOL1703_00011965</name>
</gene>
<evidence type="ECO:0000313" key="5">
    <source>
        <dbReference type="EMBL" id="CAH0046236.1"/>
    </source>
</evidence>
<keyword evidence="6" id="KW-1185">Reference proteome</keyword>
<feature type="domain" description="NACHT" evidence="4">
    <location>
        <begin position="263"/>
        <end position="378"/>
    </location>
</feature>
<dbReference type="PANTHER" id="PTHR10039:SF14">
    <property type="entry name" value="NACHT DOMAIN-CONTAINING PROTEIN"/>
    <property type="match status" value="1"/>
</dbReference>
<keyword evidence="2" id="KW-0862">Zinc</keyword>
<comment type="caution">
    <text evidence="5">The sequence shown here is derived from an EMBL/GenBank/DDBJ whole genome shotgun (WGS) entry which is preliminary data.</text>
</comment>
<dbReference type="OrthoDB" id="21416at2759"/>
<keyword evidence="2" id="KW-0863">Zinc-finger</keyword>
<dbReference type="InterPro" id="IPR027417">
    <property type="entry name" value="P-loop_NTPase"/>
</dbReference>
<proteinExistence type="predicted"/>
<evidence type="ECO:0008006" key="7">
    <source>
        <dbReference type="Google" id="ProtNLM"/>
    </source>
</evidence>
<dbReference type="PROSITE" id="PS50157">
    <property type="entry name" value="ZINC_FINGER_C2H2_2"/>
    <property type="match status" value="2"/>
</dbReference>
<dbReference type="Gene3D" id="3.40.50.300">
    <property type="entry name" value="P-loop containing nucleotide triphosphate hydrolases"/>
    <property type="match status" value="1"/>
</dbReference>
<evidence type="ECO:0000259" key="3">
    <source>
        <dbReference type="PROSITE" id="PS50157"/>
    </source>
</evidence>
<dbReference type="InterPro" id="IPR007111">
    <property type="entry name" value="NACHT_NTPase"/>
</dbReference>
<dbReference type="InterPro" id="IPR054471">
    <property type="entry name" value="GPIID_WHD"/>
</dbReference>
<dbReference type="SMART" id="SM00355">
    <property type="entry name" value="ZnF_C2H2"/>
    <property type="match status" value="4"/>
</dbReference>
<dbReference type="InterPro" id="IPR056884">
    <property type="entry name" value="NPHP3-like_N"/>
</dbReference>
<protein>
    <recommendedName>
        <fullName evidence="7">Zinc finger protein</fullName>
    </recommendedName>
</protein>
<dbReference type="SUPFAM" id="SSF57667">
    <property type="entry name" value="beta-beta-alpha zinc fingers"/>
    <property type="match status" value="1"/>
</dbReference>
<evidence type="ECO:0000256" key="2">
    <source>
        <dbReference type="PROSITE-ProRule" id="PRU00042"/>
    </source>
</evidence>
<dbReference type="PROSITE" id="PS00028">
    <property type="entry name" value="ZINC_FINGER_C2H2_1"/>
    <property type="match status" value="2"/>
</dbReference>
<feature type="domain" description="C2H2-type" evidence="3">
    <location>
        <begin position="872"/>
        <end position="899"/>
    </location>
</feature>
<dbReference type="InterPro" id="IPR036236">
    <property type="entry name" value="Znf_C2H2_sf"/>
</dbReference>
<dbReference type="PROSITE" id="PS50837">
    <property type="entry name" value="NACHT"/>
    <property type="match status" value="1"/>
</dbReference>
<dbReference type="InterPro" id="IPR056125">
    <property type="entry name" value="DUF7708"/>
</dbReference>
<keyword evidence="1" id="KW-0677">Repeat</keyword>
<reference evidence="6" key="1">
    <citation type="submission" date="2019-06" db="EMBL/GenBank/DDBJ databases">
        <authorList>
            <person name="Broberg M."/>
        </authorList>
    </citation>
    <scope>NUCLEOTIDE SEQUENCE [LARGE SCALE GENOMIC DNA]</scope>
</reference>
<organism evidence="5 6">
    <name type="scientific">Clonostachys solani</name>
    <dbReference type="NCBI Taxonomy" id="160281"/>
    <lineage>
        <taxon>Eukaryota</taxon>
        <taxon>Fungi</taxon>
        <taxon>Dikarya</taxon>
        <taxon>Ascomycota</taxon>
        <taxon>Pezizomycotina</taxon>
        <taxon>Sordariomycetes</taxon>
        <taxon>Hypocreomycetidae</taxon>
        <taxon>Hypocreales</taxon>
        <taxon>Bionectriaceae</taxon>
        <taxon>Clonostachys</taxon>
    </lineage>
</organism>
<evidence type="ECO:0000256" key="1">
    <source>
        <dbReference type="ARBA" id="ARBA00022737"/>
    </source>
</evidence>
<sequence length="1018" mass="116148">MAASIFRRAQDEFIKHLSQEEENDFKSTDLGTLHQVILKLQKEQQEKRAMKYMKRLDPFLKSMERYGQVVETFLNISNMVAFIWGPMKFILLTANMYTDAFNAVLDAYQDIGEQIPLLTDFEIFASNTHMMEILGLIYTDILEFHREALRFFRKSCMSSANVPSLAHANPTPSSLDEESRASIMEFQEIRAVQQKADDQLALTEKAQEEAHRSSVKSWLSGFSNEGEQDCHRQVRSLCPGSGRWLFGNPCFQRWLDLNYCDTPLIWLTGIPGAGKTILASVVIDELISKAKNKDIAIAYFFCKYGDKSRNSFLAILRSLLIQLLPKTPDLLSYIYEKAAMSSDSVLSSPELAKDLLEILINNCAKNRTIFLVLDGIDECENQQRKEIACWFQARSDALPANEQKNFRCLFVSQDDGVSRKWFNQLPKITISSVDSKADIKDFATVWHKRIEEKFGELRTPGLHIANIVSARSQGMFLFAKLMLQYLEDQPSRESLVKELDPSKFPVRLNEAYDRIMQRMLEFRSRPMQNEIRKVLGWIVCSPRPLRWREIQGAICINLDAEITIIEQQLLETPKSLFAAFIEMRPNGMVDLVHSTAREYLIQSEYVQVLQVHRSLAILSMGFLSMPQVSASMSQDEISTELLNGVYAFLDYSSACWAFHLQAGIPKKSSEAENQELRELGETLETFTDIHESPNSKKIAVPKPLQQALAKLLVDANSSQAVQAVAWSLKQIGMGGQSPCTDEALDLWEIIASIRNVLEASSSSSVIPGSACEKSLRQYYGDKLFKCTRVSCYYYHEGFSTFEERRRHTSKHDLPFLCIVLNCPHATFGYDTQAKLKKHLFEFHAIDMIEETEFPPLPQLPQATSSNDHPPGLTCRICGKGFTRGHNLKNHERSHAGQKEFKCGKCDSFFVRQGDRKRHEDQHEGEKRICFGVLDDGTEWGCKAEFSRQDKREAHFRKAGKKCIMPLLKERLRKNRDAGLADTDGPDELFSEGRVVLPRFKEFLRICDLLEGEEIQASE</sequence>
<dbReference type="GO" id="GO:0008270">
    <property type="term" value="F:zinc ion binding"/>
    <property type="evidence" value="ECO:0007669"/>
    <property type="project" value="UniProtKB-KW"/>
</dbReference>
<dbReference type="Pfam" id="PF24883">
    <property type="entry name" value="NPHP3_N"/>
    <property type="match status" value="1"/>
</dbReference>
<dbReference type="AlphaFoldDB" id="A0A9P0E7U6"/>
<name>A0A9P0E7U6_9HYPO</name>